<dbReference type="SMART" id="SM00470">
    <property type="entry name" value="ParB"/>
    <property type="match status" value="1"/>
</dbReference>
<dbReference type="Pfam" id="PF02195">
    <property type="entry name" value="ParB_N"/>
    <property type="match status" value="1"/>
</dbReference>
<dbReference type="PANTHER" id="PTHR33375:SF1">
    <property type="entry name" value="CHROMOSOME-PARTITIONING PROTEIN PARB-RELATED"/>
    <property type="match status" value="1"/>
</dbReference>
<comment type="caution">
    <text evidence="2">The sequence shown here is derived from an EMBL/GenBank/DDBJ whole genome shotgun (WGS) entry which is preliminary data.</text>
</comment>
<evidence type="ECO:0000313" key="2">
    <source>
        <dbReference type="EMBL" id="HIR46728.1"/>
    </source>
</evidence>
<feature type="domain" description="ParB-like N-terminal" evidence="1">
    <location>
        <begin position="42"/>
        <end position="127"/>
    </location>
</feature>
<dbReference type="CDD" id="cd16402">
    <property type="entry name" value="ParB_N_like_MT"/>
    <property type="match status" value="1"/>
</dbReference>
<dbReference type="Proteomes" id="UP000824242">
    <property type="component" value="Unassembled WGS sequence"/>
</dbReference>
<evidence type="ECO:0000259" key="1">
    <source>
        <dbReference type="SMART" id="SM00470"/>
    </source>
</evidence>
<sequence length="129" mass="14386">MKPPDSPRAAFCLAGKEAKSRITPCKARNAEKGVTVKEQQISYRDISEIHPYEHNPRNNDAAVEPVAQSIKNFGFRVPILVDREGTIIAGHTRYKAAQLLGMERVPCILVDDLSDEQVRAYRIADNKVA</sequence>
<gene>
    <name evidence="2" type="ORF">IAB89_03570</name>
</gene>
<name>A0A9D1AM41_9FIRM</name>
<proteinExistence type="predicted"/>
<dbReference type="InterPro" id="IPR003115">
    <property type="entry name" value="ParB_N"/>
</dbReference>
<dbReference type="GO" id="GO:0045881">
    <property type="term" value="P:positive regulation of sporulation resulting in formation of a cellular spore"/>
    <property type="evidence" value="ECO:0007669"/>
    <property type="project" value="TreeGrafter"/>
</dbReference>
<dbReference type="InterPro" id="IPR050336">
    <property type="entry name" value="Chromosome_partition/occlusion"/>
</dbReference>
<dbReference type="SUPFAM" id="SSF110849">
    <property type="entry name" value="ParB/Sulfiredoxin"/>
    <property type="match status" value="1"/>
</dbReference>
<feature type="non-terminal residue" evidence="2">
    <location>
        <position position="129"/>
    </location>
</feature>
<evidence type="ECO:0000313" key="3">
    <source>
        <dbReference type="Proteomes" id="UP000824242"/>
    </source>
</evidence>
<protein>
    <submittedName>
        <fullName evidence="2">ParB N-terminal domain-containing protein</fullName>
    </submittedName>
</protein>
<dbReference type="Gene3D" id="3.90.1530.10">
    <property type="entry name" value="Conserved hypothetical protein from pyrococcus furiosus pfu- 392566-001, ParB domain"/>
    <property type="match status" value="1"/>
</dbReference>
<organism evidence="2 3">
    <name type="scientific">Candidatus Caccousia avicola</name>
    <dbReference type="NCBI Taxonomy" id="2840721"/>
    <lineage>
        <taxon>Bacteria</taxon>
        <taxon>Bacillati</taxon>
        <taxon>Bacillota</taxon>
        <taxon>Clostridia</taxon>
        <taxon>Eubacteriales</taxon>
        <taxon>Oscillospiraceae</taxon>
        <taxon>Oscillospiraceae incertae sedis</taxon>
        <taxon>Candidatus Caccousia</taxon>
    </lineage>
</organism>
<dbReference type="GO" id="GO:0007059">
    <property type="term" value="P:chromosome segregation"/>
    <property type="evidence" value="ECO:0007669"/>
    <property type="project" value="TreeGrafter"/>
</dbReference>
<accession>A0A9D1AM41</accession>
<dbReference type="EMBL" id="DVGZ01000035">
    <property type="protein sequence ID" value="HIR46728.1"/>
    <property type="molecule type" value="Genomic_DNA"/>
</dbReference>
<reference evidence="2" key="1">
    <citation type="submission" date="2020-10" db="EMBL/GenBank/DDBJ databases">
        <authorList>
            <person name="Gilroy R."/>
        </authorList>
    </citation>
    <scope>NUCLEOTIDE SEQUENCE</scope>
    <source>
        <strain evidence="2">ChiSxjej1B13-7958</strain>
    </source>
</reference>
<dbReference type="PANTHER" id="PTHR33375">
    <property type="entry name" value="CHROMOSOME-PARTITIONING PROTEIN PARB-RELATED"/>
    <property type="match status" value="1"/>
</dbReference>
<dbReference type="InterPro" id="IPR036086">
    <property type="entry name" value="ParB/Sulfiredoxin_sf"/>
</dbReference>
<dbReference type="AlphaFoldDB" id="A0A9D1AM41"/>
<dbReference type="GO" id="GO:0005694">
    <property type="term" value="C:chromosome"/>
    <property type="evidence" value="ECO:0007669"/>
    <property type="project" value="TreeGrafter"/>
</dbReference>
<reference evidence="2" key="2">
    <citation type="journal article" date="2021" name="PeerJ">
        <title>Extensive microbial diversity within the chicken gut microbiome revealed by metagenomics and culture.</title>
        <authorList>
            <person name="Gilroy R."/>
            <person name="Ravi A."/>
            <person name="Getino M."/>
            <person name="Pursley I."/>
            <person name="Horton D.L."/>
            <person name="Alikhan N.F."/>
            <person name="Baker D."/>
            <person name="Gharbi K."/>
            <person name="Hall N."/>
            <person name="Watson M."/>
            <person name="Adriaenssens E.M."/>
            <person name="Foster-Nyarko E."/>
            <person name="Jarju S."/>
            <person name="Secka A."/>
            <person name="Antonio M."/>
            <person name="Oren A."/>
            <person name="Chaudhuri R.R."/>
            <person name="La Ragione R."/>
            <person name="Hildebrand F."/>
            <person name="Pallen M.J."/>
        </authorList>
    </citation>
    <scope>NUCLEOTIDE SEQUENCE</scope>
    <source>
        <strain evidence="2">ChiSxjej1B13-7958</strain>
    </source>
</reference>